<dbReference type="GO" id="GO:0012505">
    <property type="term" value="C:endomembrane system"/>
    <property type="evidence" value="ECO:0007669"/>
    <property type="project" value="UniProtKB-SubCell"/>
</dbReference>
<dbReference type="PANTHER" id="PTHR21624">
    <property type="entry name" value="STEROL DESATURASE-RELATED PROTEIN"/>
    <property type="match status" value="1"/>
</dbReference>
<name>A0A382JHE4_9ZZZZ</name>
<proteinExistence type="predicted"/>
<keyword evidence="3" id="KW-1133">Transmembrane helix</keyword>
<gene>
    <name evidence="6" type="ORF">METZ01_LOCUS264110</name>
</gene>
<keyword evidence="4" id="KW-0560">Oxidoreductase</keyword>
<dbReference type="EMBL" id="UINC01074254">
    <property type="protein sequence ID" value="SVC11256.1"/>
    <property type="molecule type" value="Genomic_DNA"/>
</dbReference>
<reference evidence="6" key="1">
    <citation type="submission" date="2018-05" db="EMBL/GenBank/DDBJ databases">
        <authorList>
            <person name="Lanie J.A."/>
            <person name="Ng W.-L."/>
            <person name="Kazmierczak K.M."/>
            <person name="Andrzejewski T.M."/>
            <person name="Davidsen T.M."/>
            <person name="Wayne K.J."/>
            <person name="Tettelin H."/>
            <person name="Glass J.I."/>
            <person name="Rusch D."/>
            <person name="Podicherti R."/>
            <person name="Tsui H.-C.T."/>
            <person name="Winkler M.E."/>
        </authorList>
    </citation>
    <scope>NUCLEOTIDE SEQUENCE</scope>
</reference>
<dbReference type="GO" id="GO:0016020">
    <property type="term" value="C:membrane"/>
    <property type="evidence" value="ECO:0007669"/>
    <property type="project" value="GOC"/>
</dbReference>
<dbReference type="GO" id="GO:0006643">
    <property type="term" value="P:membrane lipid metabolic process"/>
    <property type="evidence" value="ECO:0007669"/>
    <property type="project" value="TreeGrafter"/>
</dbReference>
<protein>
    <submittedName>
        <fullName evidence="6">Uncharacterized protein</fullName>
    </submittedName>
</protein>
<keyword evidence="5" id="KW-0472">Membrane</keyword>
<dbReference type="PANTHER" id="PTHR21624:SF1">
    <property type="entry name" value="ALKYLGLYCEROL MONOOXYGENASE"/>
    <property type="match status" value="1"/>
</dbReference>
<evidence type="ECO:0000313" key="6">
    <source>
        <dbReference type="EMBL" id="SVC11256.1"/>
    </source>
</evidence>
<organism evidence="6">
    <name type="scientific">marine metagenome</name>
    <dbReference type="NCBI Taxonomy" id="408172"/>
    <lineage>
        <taxon>unclassified sequences</taxon>
        <taxon>metagenomes</taxon>
        <taxon>ecological metagenomes</taxon>
    </lineage>
</organism>
<evidence type="ECO:0000256" key="1">
    <source>
        <dbReference type="ARBA" id="ARBA00004127"/>
    </source>
</evidence>
<comment type="subcellular location">
    <subcellularLocation>
        <location evidence="1">Endomembrane system</location>
        <topology evidence="1">Multi-pass membrane protein</topology>
    </subcellularLocation>
</comment>
<evidence type="ECO:0000256" key="3">
    <source>
        <dbReference type="ARBA" id="ARBA00022989"/>
    </source>
</evidence>
<dbReference type="AlphaFoldDB" id="A0A382JHE4"/>
<dbReference type="GO" id="GO:0050479">
    <property type="term" value="F:glyceryl-ether monooxygenase activity"/>
    <property type="evidence" value="ECO:0007669"/>
    <property type="project" value="TreeGrafter"/>
</dbReference>
<dbReference type="InterPro" id="IPR051689">
    <property type="entry name" value="Sterol_desaturase/TMEM195"/>
</dbReference>
<accession>A0A382JHE4</accession>
<evidence type="ECO:0000256" key="5">
    <source>
        <dbReference type="ARBA" id="ARBA00023136"/>
    </source>
</evidence>
<evidence type="ECO:0000256" key="2">
    <source>
        <dbReference type="ARBA" id="ARBA00022692"/>
    </source>
</evidence>
<sequence>KNPKYLDANYAGSLIIWDRMFGSFVEEDLNDQPDFGLVEPIRTYNPFKILFFEYVRIFQDIFSPGLSIKERVLYLFGPPGWSHDGTRKMSTDIKHLDNNKIINRKT</sequence>
<keyword evidence="2" id="KW-0812">Transmembrane</keyword>
<feature type="non-terminal residue" evidence="6">
    <location>
        <position position="1"/>
    </location>
</feature>
<evidence type="ECO:0000256" key="4">
    <source>
        <dbReference type="ARBA" id="ARBA00023002"/>
    </source>
</evidence>